<dbReference type="RefSeq" id="WP_254155807.1">
    <property type="nucleotide sequence ID" value="NZ_CP100355.1"/>
</dbReference>
<evidence type="ECO:0000313" key="1">
    <source>
        <dbReference type="EMBL" id="UTF52065.1"/>
    </source>
</evidence>
<dbReference type="KEGG" id="sawl:NGM29_09615"/>
<dbReference type="AlphaFoldDB" id="A0A9E7N5S0"/>
<dbReference type="Proteomes" id="UP001056855">
    <property type="component" value="Chromosome"/>
</dbReference>
<proteinExistence type="predicted"/>
<dbReference type="PANTHER" id="PTHR39662:SF1">
    <property type="entry name" value="DUF354 DOMAIN-CONTAINING PROTEIN"/>
    <property type="match status" value="1"/>
</dbReference>
<keyword evidence="2" id="KW-1185">Reference proteome</keyword>
<dbReference type="GeneID" id="73290303"/>
<accession>A0A9E7N5S0</accession>
<dbReference type="PANTHER" id="PTHR39662">
    <property type="entry name" value="DUF354 DOMAIN-CONTAINING PROTEIN-RELATED"/>
    <property type="match status" value="1"/>
</dbReference>
<dbReference type="Pfam" id="PF04007">
    <property type="entry name" value="DUF354"/>
    <property type="match status" value="1"/>
</dbReference>
<dbReference type="EMBL" id="CP100355">
    <property type="protein sequence ID" value="UTF52065.1"/>
    <property type="molecule type" value="Genomic_DNA"/>
</dbReference>
<protein>
    <submittedName>
        <fullName evidence="1">DUF354 domain-containing protein</fullName>
    </submittedName>
</protein>
<gene>
    <name evidence="1" type="ORF">NGM29_09615</name>
</gene>
<name>A0A9E7N5S0_9EURY</name>
<organism evidence="1 2">
    <name type="scientific">Natronosalvus rutilus</name>
    <dbReference type="NCBI Taxonomy" id="2953753"/>
    <lineage>
        <taxon>Archaea</taxon>
        <taxon>Methanobacteriati</taxon>
        <taxon>Methanobacteriota</taxon>
        <taxon>Stenosarchaea group</taxon>
        <taxon>Halobacteria</taxon>
        <taxon>Halobacteriales</taxon>
        <taxon>Natrialbaceae</taxon>
        <taxon>Natronosalvus</taxon>
    </lineage>
</organism>
<dbReference type="SUPFAM" id="SSF53756">
    <property type="entry name" value="UDP-Glycosyltransferase/glycogen phosphorylase"/>
    <property type="match status" value="1"/>
</dbReference>
<dbReference type="PIRSF" id="PIRSF005357">
    <property type="entry name" value="UCP005357"/>
    <property type="match status" value="1"/>
</dbReference>
<sequence length="363" mass="40901">MTATVLFDVGHPAHVHLFKHAIRELEDLGHDTHVFSREKDLTVTLLDRYGIDHTLLSRKRSSVAGLFLELLEREIRTLRAMRRVDPDVVVSSPMPPAAHAARVTGTPMIVFDDSEVATLQARLTHPFATKICTPVNYGRDLGAKQERYAGYHELAYLHPNRFEPDPDRLRAVGVDPHEHYSVCRFVSWSANHDTGNRGFSPEGKRELLSILSEEGRTYVTSEDPLSPEFEPYRLPVPPELIHDLLYYADLYVGDSQTMATEAAILGTPAIRSNSFVGDDDMSNFVELESTYGLLSSLSDERETLALARDLSTDPDAKARWRQKRRRLLDDKIDVTAYLLDTILKTAGEPRRKPGIDLETEAGR</sequence>
<dbReference type="InterPro" id="IPR007152">
    <property type="entry name" value="DUF354"/>
</dbReference>
<reference evidence="1" key="1">
    <citation type="submission" date="2022-06" db="EMBL/GenBank/DDBJ databases">
        <title>Diverse halophilic archaea isolated from saline environments.</title>
        <authorList>
            <person name="Cui H.-L."/>
        </authorList>
    </citation>
    <scope>NUCLEOTIDE SEQUENCE</scope>
    <source>
        <strain evidence="1">WLHS1</strain>
    </source>
</reference>
<evidence type="ECO:0000313" key="2">
    <source>
        <dbReference type="Proteomes" id="UP001056855"/>
    </source>
</evidence>
<dbReference type="Gene3D" id="3.40.50.2000">
    <property type="entry name" value="Glycogen Phosphorylase B"/>
    <property type="match status" value="1"/>
</dbReference>